<evidence type="ECO:0000313" key="2">
    <source>
        <dbReference type="Proteomes" id="UP000800039"/>
    </source>
</evidence>
<comment type="caution">
    <text evidence="1">The sequence shown here is derived from an EMBL/GenBank/DDBJ whole genome shotgun (WGS) entry which is preliminary data.</text>
</comment>
<dbReference type="AlphaFoldDB" id="A0A9P4LD43"/>
<sequence>MPRYARGSTLDLDVYEYLLENDGKASMKRNVCKRTGIYHSKDKSHCGVPKTRCIDDLHFAFYLSPVIDQDSKSKTRNQVVIHSERSNVFSPKCCTKQIYSEGFNLGIKNARNDRPKLECFQHKLQM</sequence>
<evidence type="ECO:0000313" key="1">
    <source>
        <dbReference type="EMBL" id="KAF1851451.1"/>
    </source>
</evidence>
<organism evidence="1 2">
    <name type="scientific">Cucurbitaria berberidis CBS 394.84</name>
    <dbReference type="NCBI Taxonomy" id="1168544"/>
    <lineage>
        <taxon>Eukaryota</taxon>
        <taxon>Fungi</taxon>
        <taxon>Dikarya</taxon>
        <taxon>Ascomycota</taxon>
        <taxon>Pezizomycotina</taxon>
        <taxon>Dothideomycetes</taxon>
        <taxon>Pleosporomycetidae</taxon>
        <taxon>Pleosporales</taxon>
        <taxon>Pleosporineae</taxon>
        <taxon>Cucurbitariaceae</taxon>
        <taxon>Cucurbitaria</taxon>
    </lineage>
</organism>
<dbReference type="RefSeq" id="XP_040794014.1">
    <property type="nucleotide sequence ID" value="XM_040936423.1"/>
</dbReference>
<gene>
    <name evidence="1" type="ORF">K460DRAFT_401474</name>
</gene>
<protein>
    <submittedName>
        <fullName evidence="1">Uncharacterized protein</fullName>
    </submittedName>
</protein>
<dbReference type="OrthoDB" id="3682293at2759"/>
<dbReference type="EMBL" id="ML976614">
    <property type="protein sequence ID" value="KAF1851451.1"/>
    <property type="molecule type" value="Genomic_DNA"/>
</dbReference>
<dbReference type="GeneID" id="63853673"/>
<name>A0A9P4LD43_9PLEO</name>
<reference evidence="1" key="1">
    <citation type="submission" date="2020-01" db="EMBL/GenBank/DDBJ databases">
        <authorList>
            <consortium name="DOE Joint Genome Institute"/>
            <person name="Haridas S."/>
            <person name="Albert R."/>
            <person name="Binder M."/>
            <person name="Bloem J."/>
            <person name="Labutti K."/>
            <person name="Salamov A."/>
            <person name="Andreopoulos B."/>
            <person name="Baker S.E."/>
            <person name="Barry K."/>
            <person name="Bills G."/>
            <person name="Bluhm B.H."/>
            <person name="Cannon C."/>
            <person name="Castanera R."/>
            <person name="Culley D.E."/>
            <person name="Daum C."/>
            <person name="Ezra D."/>
            <person name="Gonzalez J.B."/>
            <person name="Henrissat B."/>
            <person name="Kuo A."/>
            <person name="Liang C."/>
            <person name="Lipzen A."/>
            <person name="Lutzoni F."/>
            <person name="Magnuson J."/>
            <person name="Mondo S."/>
            <person name="Nolan M."/>
            <person name="Ohm R."/>
            <person name="Pangilinan J."/>
            <person name="Park H.-J."/>
            <person name="Ramirez L."/>
            <person name="Alfaro M."/>
            <person name="Sun H."/>
            <person name="Tritt A."/>
            <person name="Yoshinaga Y."/>
            <person name="Zwiers L.-H."/>
            <person name="Turgeon B.G."/>
            <person name="Goodwin S.B."/>
            <person name="Spatafora J.W."/>
            <person name="Crous P.W."/>
            <person name="Grigoriev I.V."/>
        </authorList>
    </citation>
    <scope>NUCLEOTIDE SEQUENCE</scope>
    <source>
        <strain evidence="1">CBS 394.84</strain>
    </source>
</reference>
<proteinExistence type="predicted"/>
<dbReference type="Proteomes" id="UP000800039">
    <property type="component" value="Unassembled WGS sequence"/>
</dbReference>
<accession>A0A9P4LD43</accession>
<keyword evidence="2" id="KW-1185">Reference proteome</keyword>